<accession>A0ABT1B3H0</accession>
<dbReference type="Gene3D" id="2.60.40.2610">
    <property type="entry name" value="Outer membrane usher protein FimD, plug domain"/>
    <property type="match status" value="1"/>
</dbReference>
<dbReference type="Pfam" id="PF00577">
    <property type="entry name" value="Usher"/>
    <property type="match status" value="1"/>
</dbReference>
<dbReference type="RefSeq" id="WP_252837888.1">
    <property type="nucleotide sequence ID" value="NZ_JAJJVQ010000001.1"/>
</dbReference>
<proteinExistence type="predicted"/>
<dbReference type="InterPro" id="IPR043142">
    <property type="entry name" value="PapC-like_C_sf"/>
</dbReference>
<dbReference type="PANTHER" id="PTHR30451">
    <property type="entry name" value="OUTER MEMBRANE USHER PROTEIN"/>
    <property type="match status" value="1"/>
</dbReference>
<keyword evidence="3" id="KW-1185">Reference proteome</keyword>
<dbReference type="InterPro" id="IPR025949">
    <property type="entry name" value="PapC-like_C"/>
</dbReference>
<feature type="domain" description="PapC-like C-terminal" evidence="1">
    <location>
        <begin position="685"/>
        <end position="744"/>
    </location>
</feature>
<reference evidence="2" key="1">
    <citation type="submission" date="2021-11" db="EMBL/GenBank/DDBJ databases">
        <title>Citrobacter meridianamericanus sp. nov. isolated from soil.</title>
        <authorList>
            <person name="Furlan J.P.R."/>
            <person name="Stehling E.G."/>
        </authorList>
    </citation>
    <scope>NUCLEOTIDE SEQUENCE</scope>
    <source>
        <strain evidence="2">BR102</strain>
    </source>
</reference>
<dbReference type="Gene3D" id="2.60.40.2070">
    <property type="match status" value="1"/>
</dbReference>
<organism evidence="2 3">
    <name type="scientific">Citrobacter meridianamericanus</name>
    <dbReference type="NCBI Taxonomy" id="2894201"/>
    <lineage>
        <taxon>Bacteria</taxon>
        <taxon>Pseudomonadati</taxon>
        <taxon>Pseudomonadota</taxon>
        <taxon>Gammaproteobacteria</taxon>
        <taxon>Enterobacterales</taxon>
        <taxon>Enterobacteriaceae</taxon>
        <taxon>Citrobacter</taxon>
    </lineage>
</organism>
<protein>
    <submittedName>
        <fullName evidence="2">Fimbria/pilus outer membrane usher protein</fullName>
    </submittedName>
</protein>
<evidence type="ECO:0000313" key="3">
    <source>
        <dbReference type="Proteomes" id="UP001139290"/>
    </source>
</evidence>
<dbReference type="InterPro" id="IPR042186">
    <property type="entry name" value="FimD_plug_dom"/>
</dbReference>
<name>A0ABT1B3H0_9ENTR</name>
<evidence type="ECO:0000259" key="1">
    <source>
        <dbReference type="Pfam" id="PF13953"/>
    </source>
</evidence>
<dbReference type="InterPro" id="IPR000015">
    <property type="entry name" value="Fimb_usher"/>
</dbReference>
<dbReference type="EMBL" id="JAJJVQ010000001">
    <property type="protein sequence ID" value="MCO5779774.1"/>
    <property type="molecule type" value="Genomic_DNA"/>
</dbReference>
<dbReference type="PANTHER" id="PTHR30451:SF5">
    <property type="entry name" value="SLR0019 PROTEIN"/>
    <property type="match status" value="1"/>
</dbReference>
<evidence type="ECO:0000313" key="2">
    <source>
        <dbReference type="EMBL" id="MCO5779774.1"/>
    </source>
</evidence>
<gene>
    <name evidence="2" type="ORF">LOD26_00270</name>
</gene>
<dbReference type="Gene3D" id="2.60.40.3110">
    <property type="match status" value="1"/>
</dbReference>
<dbReference type="Pfam" id="PF13953">
    <property type="entry name" value="PapC_C"/>
    <property type="match status" value="1"/>
</dbReference>
<sequence length="761" mass="81967">MVCAQTQNNHQNENGVINGASRLVGIDLYLDVTLNGNSVGLVHLGYDDRQFYAGADTLRKMGFRFAPDATNVVCLNDIPQLTIDYNAQLQTLSLTAPLSSLNLATTQLSSPTETAPTATTSRGALLNYDIYSQQGDESAINTFSELRAFSAAGVLSTTQLTQYSTEEYANNSVERLDTSWRTSFPETMLAMTAGDTLTSSLIWSRPTRIGGIQIGTDFGLQPYMPTTPLPAYLGSATLPSNVELYVDGVRYYNGEVPAGSFQINTLPNISGAGTGQVMMTDALGRTSVQNFSFYNDQQLLREGLTAWSAELGAVRENYGYSSFDYASAPVLSGTWRRGFSNTFTAGTHAETSDGLINAGFSNDWIPGTRSGTFSTSLAASTDSGQNGFLYSFGYRWSGERFNFSTSTTTTSGDYRDVATHYGEPPPKLNSNTVIDYSLESAGNVSLSYLQFRYPHENAVRYANASWFKSVTNNISLNAGLNQNIDDNRDRSLYLMVTITTDHNLSASSTLQRTNDETSYQLNASKTPPADGGWGWNLATSQQASRQSGQGEVGYLGRYGKAYAGFSRLPHNHYGYAGATGSLVTMGGGLFAAREINNGFAVVSTDGVPDVPIKLQNNLIGRSNDQGLLLVSPLNSYQKNLISIDPMDLPANMRIARVEANATPADRSGALVSFGITAVRAAQILLVDNQGNPIPEGSMAYAVSGTGQSSVVGFDGMTWFDALEQHNTLRVDTDTGSCRVQFDYPASTKGIAQIGPLACRPQ</sequence>
<dbReference type="Proteomes" id="UP001139290">
    <property type="component" value="Unassembled WGS sequence"/>
</dbReference>
<comment type="caution">
    <text evidence="2">The sequence shown here is derived from an EMBL/GenBank/DDBJ whole genome shotgun (WGS) entry which is preliminary data.</text>
</comment>